<dbReference type="EC" id="3.1.2.6" evidence="7"/>
<proteinExistence type="inferred from homology"/>
<evidence type="ECO:0000256" key="1">
    <source>
        <dbReference type="ARBA" id="ARBA00001623"/>
    </source>
</evidence>
<feature type="binding site" evidence="7">
    <location>
        <position position="62"/>
    </location>
    <ligand>
        <name>Zn(2+)</name>
        <dbReference type="ChEBI" id="CHEBI:29105"/>
        <label>1</label>
    </ligand>
</feature>
<feature type="binding site" evidence="7">
    <location>
        <position position="139"/>
    </location>
    <ligand>
        <name>Zn(2+)</name>
        <dbReference type="ChEBI" id="CHEBI:29105"/>
        <label>1</label>
    </ligand>
</feature>
<feature type="binding site" evidence="7">
    <location>
        <position position="67"/>
    </location>
    <ligand>
        <name>Zn(2+)</name>
        <dbReference type="ChEBI" id="CHEBI:29105"/>
        <label>2</label>
    </ligand>
</feature>
<feature type="binding site" evidence="7">
    <location>
        <position position="66"/>
    </location>
    <ligand>
        <name>Zn(2+)</name>
        <dbReference type="ChEBI" id="CHEBI:29105"/>
        <label>2</label>
    </ligand>
</feature>
<keyword evidence="6 7" id="KW-0862">Zinc</keyword>
<evidence type="ECO:0000256" key="2">
    <source>
        <dbReference type="ARBA" id="ARBA00004963"/>
    </source>
</evidence>
<evidence type="ECO:0000256" key="3">
    <source>
        <dbReference type="ARBA" id="ARBA00006759"/>
    </source>
</evidence>
<organism evidence="9 10">
    <name type="scientific">Arboricoccus pini</name>
    <dbReference type="NCBI Taxonomy" id="1963835"/>
    <lineage>
        <taxon>Bacteria</taxon>
        <taxon>Pseudomonadati</taxon>
        <taxon>Pseudomonadota</taxon>
        <taxon>Alphaproteobacteria</taxon>
        <taxon>Geminicoccales</taxon>
        <taxon>Geminicoccaceae</taxon>
        <taxon>Arboricoccus</taxon>
    </lineage>
</organism>
<dbReference type="Gene3D" id="3.60.15.10">
    <property type="entry name" value="Ribonuclease Z/Hydroxyacylglutathione hydrolase-like"/>
    <property type="match status" value="1"/>
</dbReference>
<comment type="function">
    <text evidence="7">Thiolesterase that catalyzes the hydrolysis of S-D-lactoyl-glutathione to form glutathione and D-lactic acid.</text>
</comment>
<keyword evidence="10" id="KW-1185">Reference proteome</keyword>
<evidence type="ECO:0000259" key="8">
    <source>
        <dbReference type="SMART" id="SM00849"/>
    </source>
</evidence>
<feature type="binding site" evidence="7">
    <location>
        <position position="177"/>
    </location>
    <ligand>
        <name>Zn(2+)</name>
        <dbReference type="ChEBI" id="CHEBI:29105"/>
        <label>2</label>
    </ligand>
</feature>
<feature type="binding site" evidence="7">
    <location>
        <position position="139"/>
    </location>
    <ligand>
        <name>Zn(2+)</name>
        <dbReference type="ChEBI" id="CHEBI:29105"/>
        <label>2</label>
    </ligand>
</feature>
<sequence>MKKGALPVLEIEMLPILDDNYVYLLHEPESGSRAIVDPGDGPPVLAHLKRTGWRINLILNTHRHGDHVAGNLAVKAATGAKVLGPAREADSIPGIDRPLVEGDTLQLGSETARVIETPGHTAGHIAYWFEGAGVLFSGDTLFALGCGRLFEGDAPTMWGSLQKLAALPPATRLYCGHEYTQANARFALSIDGNNAALRARAAQIDELRRDEKPTIPSTIADELATNPFLRPNDPSIRRQLGMEKANDVEVFAEIRRRKDRA</sequence>
<dbReference type="NCBIfam" id="TIGR03413">
    <property type="entry name" value="GSH_gloB"/>
    <property type="match status" value="1"/>
</dbReference>
<evidence type="ECO:0000256" key="6">
    <source>
        <dbReference type="ARBA" id="ARBA00022833"/>
    </source>
</evidence>
<dbReference type="SUPFAM" id="SSF56281">
    <property type="entry name" value="Metallo-hydrolase/oxidoreductase"/>
    <property type="match status" value="1"/>
</dbReference>
<feature type="domain" description="Metallo-beta-lactamase" evidence="8">
    <location>
        <begin position="19"/>
        <end position="177"/>
    </location>
</feature>
<evidence type="ECO:0000313" key="9">
    <source>
        <dbReference type="EMBL" id="SNB78375.1"/>
    </source>
</evidence>
<dbReference type="UniPathway" id="UPA00619">
    <property type="reaction ID" value="UER00676"/>
</dbReference>
<dbReference type="SMART" id="SM00849">
    <property type="entry name" value="Lactamase_B"/>
    <property type="match status" value="1"/>
</dbReference>
<evidence type="ECO:0000313" key="10">
    <source>
        <dbReference type="Proteomes" id="UP000197065"/>
    </source>
</evidence>
<dbReference type="Proteomes" id="UP000197065">
    <property type="component" value="Unassembled WGS sequence"/>
</dbReference>
<gene>
    <name evidence="7" type="primary">gloB</name>
    <name evidence="9" type="ORF">SAMN07250955_11857</name>
</gene>
<reference evidence="9 10" key="1">
    <citation type="submission" date="2017-06" db="EMBL/GenBank/DDBJ databases">
        <authorList>
            <person name="Kim H.J."/>
            <person name="Triplett B.A."/>
        </authorList>
    </citation>
    <scope>NUCLEOTIDE SEQUENCE [LARGE SCALE GENOMIC DNA]</scope>
    <source>
        <strain evidence="9 10">B29T1</strain>
    </source>
</reference>
<evidence type="ECO:0000256" key="5">
    <source>
        <dbReference type="ARBA" id="ARBA00022801"/>
    </source>
</evidence>
<keyword evidence="5 7" id="KW-0378">Hydrolase</keyword>
<feature type="binding site" evidence="7">
    <location>
        <position position="64"/>
    </location>
    <ligand>
        <name>Zn(2+)</name>
        <dbReference type="ChEBI" id="CHEBI:29105"/>
        <label>1</label>
    </ligand>
</feature>
<dbReference type="CDD" id="cd07723">
    <property type="entry name" value="hydroxyacylglutathione_hydrolase_MBL-fold"/>
    <property type="match status" value="1"/>
</dbReference>
<name>A0A212RZR5_9PROT</name>
<dbReference type="AlphaFoldDB" id="A0A212RZR5"/>
<comment type="subunit">
    <text evidence="7">Monomer.</text>
</comment>
<accession>A0A212RZR5</accession>
<comment type="cofactor">
    <cofactor evidence="7">
        <name>Zn(2+)</name>
        <dbReference type="ChEBI" id="CHEBI:29105"/>
    </cofactor>
    <text evidence="7">Binds 2 Zn(2+) ions per subunit.</text>
</comment>
<dbReference type="PANTHER" id="PTHR43705:SF1">
    <property type="entry name" value="HYDROXYACYLGLUTATHIONE HYDROLASE GLOB"/>
    <property type="match status" value="1"/>
</dbReference>
<dbReference type="PIRSF" id="PIRSF005457">
    <property type="entry name" value="Glx"/>
    <property type="match status" value="1"/>
</dbReference>
<dbReference type="GO" id="GO:0004416">
    <property type="term" value="F:hydroxyacylglutathione hydrolase activity"/>
    <property type="evidence" value="ECO:0007669"/>
    <property type="project" value="UniProtKB-UniRule"/>
</dbReference>
<evidence type="ECO:0000256" key="7">
    <source>
        <dbReference type="HAMAP-Rule" id="MF_01374"/>
    </source>
</evidence>
<dbReference type="HAMAP" id="MF_01374">
    <property type="entry name" value="Glyoxalase_2"/>
    <property type="match status" value="1"/>
</dbReference>
<dbReference type="Pfam" id="PF00753">
    <property type="entry name" value="Lactamase_B"/>
    <property type="match status" value="1"/>
</dbReference>
<dbReference type="InterPro" id="IPR050110">
    <property type="entry name" value="Glyoxalase_II_hydrolase"/>
</dbReference>
<dbReference type="InterPro" id="IPR036866">
    <property type="entry name" value="RibonucZ/Hydroxyglut_hydro"/>
</dbReference>
<dbReference type="InterPro" id="IPR001279">
    <property type="entry name" value="Metallo-B-lactamas"/>
</dbReference>
<dbReference type="InterPro" id="IPR017782">
    <property type="entry name" value="Hydroxyacylglutathione_Hdrlase"/>
</dbReference>
<dbReference type="InterPro" id="IPR032282">
    <property type="entry name" value="HAGH_C"/>
</dbReference>
<dbReference type="GO" id="GO:0019243">
    <property type="term" value="P:methylglyoxal catabolic process to D-lactate via S-lactoyl-glutathione"/>
    <property type="evidence" value="ECO:0007669"/>
    <property type="project" value="UniProtKB-UniRule"/>
</dbReference>
<evidence type="ECO:0000256" key="4">
    <source>
        <dbReference type="ARBA" id="ARBA00022723"/>
    </source>
</evidence>
<comment type="similarity">
    <text evidence="3 7">Belongs to the metallo-beta-lactamase superfamily. Glyoxalase II family.</text>
</comment>
<comment type="catalytic activity">
    <reaction evidence="1 7">
        <text>an S-(2-hydroxyacyl)glutathione + H2O = a 2-hydroxy carboxylate + glutathione + H(+)</text>
        <dbReference type="Rhea" id="RHEA:21864"/>
        <dbReference type="ChEBI" id="CHEBI:15377"/>
        <dbReference type="ChEBI" id="CHEBI:15378"/>
        <dbReference type="ChEBI" id="CHEBI:57925"/>
        <dbReference type="ChEBI" id="CHEBI:58896"/>
        <dbReference type="ChEBI" id="CHEBI:71261"/>
        <dbReference type="EC" id="3.1.2.6"/>
    </reaction>
</comment>
<dbReference type="EMBL" id="FYEH01000018">
    <property type="protein sequence ID" value="SNB78375.1"/>
    <property type="molecule type" value="Genomic_DNA"/>
</dbReference>
<protein>
    <recommendedName>
        <fullName evidence="7">Hydroxyacylglutathione hydrolase</fullName>
        <ecNumber evidence="7">3.1.2.6</ecNumber>
    </recommendedName>
    <alternativeName>
        <fullName evidence="7">Glyoxalase II</fullName>
        <shortName evidence="7">Glx II</shortName>
    </alternativeName>
</protein>
<dbReference type="GO" id="GO:0046872">
    <property type="term" value="F:metal ion binding"/>
    <property type="evidence" value="ECO:0007669"/>
    <property type="project" value="UniProtKB-KW"/>
</dbReference>
<dbReference type="InterPro" id="IPR035680">
    <property type="entry name" value="Clx_II_MBL"/>
</dbReference>
<dbReference type="PANTHER" id="PTHR43705">
    <property type="entry name" value="HYDROXYACYLGLUTATHIONE HYDROLASE"/>
    <property type="match status" value="1"/>
</dbReference>
<comment type="pathway">
    <text evidence="2 7">Secondary metabolite metabolism; methylglyoxal degradation; (R)-lactate from methylglyoxal: step 2/2.</text>
</comment>
<keyword evidence="4 7" id="KW-0479">Metal-binding</keyword>
<dbReference type="Pfam" id="PF16123">
    <property type="entry name" value="HAGH_C"/>
    <property type="match status" value="1"/>
</dbReference>
<feature type="binding site" evidence="7">
    <location>
        <position position="120"/>
    </location>
    <ligand>
        <name>Zn(2+)</name>
        <dbReference type="ChEBI" id="CHEBI:29105"/>
        <label>1</label>
    </ligand>
</feature>